<sequence>MQRRVCILSVAVTLCCLGSVKSSFWTPPNEVACRDPNGVALDWWMLIKLPSGGSYVYADSSTATPGWSFSETRSLTEERQNPIFNTLRHLYENDGPVRRGRPL</sequence>
<feature type="signal peptide" evidence="3">
    <location>
        <begin position="1"/>
        <end position="22"/>
    </location>
</feature>
<reference evidence="4" key="1">
    <citation type="submission" date="2021-01" db="EMBL/GenBank/DDBJ databases">
        <authorList>
            <person name="Corre E."/>
            <person name="Pelletier E."/>
            <person name="Niang G."/>
            <person name="Scheremetjew M."/>
            <person name="Finn R."/>
            <person name="Kale V."/>
            <person name="Holt S."/>
            <person name="Cochrane G."/>
            <person name="Meng A."/>
            <person name="Brown T."/>
            <person name="Cohen L."/>
        </authorList>
    </citation>
    <scope>NUCLEOTIDE SEQUENCE</scope>
    <source>
        <strain evidence="4">PLY429</strain>
    </source>
</reference>
<evidence type="ECO:0000313" key="4">
    <source>
        <dbReference type="EMBL" id="CAD9209690.1"/>
    </source>
</evidence>
<feature type="chain" id="PRO_5030850775" description="Secreted protein" evidence="3">
    <location>
        <begin position="23"/>
        <end position="103"/>
    </location>
</feature>
<dbReference type="GO" id="GO:0004531">
    <property type="term" value="F:deoxyribonuclease II activity"/>
    <property type="evidence" value="ECO:0007669"/>
    <property type="project" value="InterPro"/>
</dbReference>
<proteinExistence type="inferred from homology"/>
<organism evidence="4">
    <name type="scientific">Tetraselmis chuii</name>
    <dbReference type="NCBI Taxonomy" id="63592"/>
    <lineage>
        <taxon>Eukaryota</taxon>
        <taxon>Viridiplantae</taxon>
        <taxon>Chlorophyta</taxon>
        <taxon>core chlorophytes</taxon>
        <taxon>Chlorodendrophyceae</taxon>
        <taxon>Chlorodendrales</taxon>
        <taxon>Chlorodendraceae</taxon>
        <taxon>Tetraselmis</taxon>
    </lineage>
</organism>
<evidence type="ECO:0000256" key="1">
    <source>
        <dbReference type="ARBA" id="ARBA00007527"/>
    </source>
</evidence>
<gene>
    <name evidence="4" type="ORF">TCHU04912_LOCUS11929</name>
</gene>
<dbReference type="Pfam" id="PF03265">
    <property type="entry name" value="DNase_II"/>
    <property type="match status" value="1"/>
</dbReference>
<keyword evidence="3" id="KW-0732">Signal</keyword>
<accession>A0A7S1SVK1</accession>
<dbReference type="AlphaFoldDB" id="A0A7S1SVK1"/>
<comment type="similarity">
    <text evidence="1">Belongs to the DNase II family.</text>
</comment>
<keyword evidence="2" id="KW-0378">Hydrolase</keyword>
<evidence type="ECO:0000256" key="2">
    <source>
        <dbReference type="ARBA" id="ARBA00022801"/>
    </source>
</evidence>
<evidence type="ECO:0008006" key="5">
    <source>
        <dbReference type="Google" id="ProtNLM"/>
    </source>
</evidence>
<evidence type="ECO:0000256" key="3">
    <source>
        <dbReference type="SAM" id="SignalP"/>
    </source>
</evidence>
<dbReference type="InterPro" id="IPR004947">
    <property type="entry name" value="DNase_II"/>
</dbReference>
<protein>
    <recommendedName>
        <fullName evidence="5">Secreted protein</fullName>
    </recommendedName>
</protein>
<name>A0A7S1SVK1_9CHLO</name>
<dbReference type="EMBL" id="HBGG01022953">
    <property type="protein sequence ID" value="CAD9209690.1"/>
    <property type="molecule type" value="Transcribed_RNA"/>
</dbReference>